<evidence type="ECO:0000256" key="11">
    <source>
        <dbReference type="SAM" id="MobiDB-lite"/>
    </source>
</evidence>
<gene>
    <name evidence="14" type="ORF">GRJ2_001859900</name>
</gene>
<evidence type="ECO:0000256" key="6">
    <source>
        <dbReference type="ARBA" id="ARBA00022674"/>
    </source>
</evidence>
<name>A0ABC9X8C4_GRUJA</name>
<comment type="subcellular location">
    <subcellularLocation>
        <location evidence="2">Cell projection</location>
        <location evidence="2">Cilium</location>
        <location evidence="2">Photoreceptor outer segment</location>
    </subcellularLocation>
    <subcellularLocation>
        <location evidence="1">Photoreceptor inner segment</location>
    </subcellularLocation>
    <subcellularLocation>
        <location evidence="3">Secreted</location>
        <location evidence="3">Extracellular space</location>
        <location evidence="3">Extracellular matrix</location>
        <location evidence="3">Interphotoreceptor matrix</location>
    </subcellularLocation>
</comment>
<keyword evidence="6" id="KW-0358">Heparin-binding</keyword>
<feature type="domain" description="SEA" evidence="13">
    <location>
        <begin position="283"/>
        <end position="395"/>
    </location>
</feature>
<feature type="transmembrane region" description="Helical" evidence="12">
    <location>
        <begin position="407"/>
        <end position="430"/>
    </location>
</feature>
<dbReference type="GO" id="GO:0008201">
    <property type="term" value="F:heparin binding"/>
    <property type="evidence" value="ECO:0007669"/>
    <property type="project" value="UniProtKB-KW"/>
</dbReference>
<evidence type="ECO:0000256" key="12">
    <source>
        <dbReference type="SAM" id="Phobius"/>
    </source>
</evidence>
<keyword evidence="9" id="KW-0325">Glycoprotein</keyword>
<dbReference type="AlphaFoldDB" id="A0ABC9X8C4"/>
<feature type="domain" description="SEA" evidence="13">
    <location>
        <begin position="70"/>
        <end position="187"/>
    </location>
</feature>
<evidence type="ECO:0000259" key="13">
    <source>
        <dbReference type="PROSITE" id="PS50024"/>
    </source>
</evidence>
<keyword evidence="8" id="KW-0677">Repeat</keyword>
<keyword evidence="12" id="KW-0472">Membrane</keyword>
<dbReference type="GO" id="GO:0001750">
    <property type="term" value="C:photoreceptor outer segment"/>
    <property type="evidence" value="ECO:0007669"/>
    <property type="project" value="UniProtKB-SubCell"/>
</dbReference>
<reference evidence="14 15" key="1">
    <citation type="submission" date="2024-06" db="EMBL/GenBank/DDBJ databases">
        <title>The draft genome of Grus japonensis, version 3.</title>
        <authorList>
            <person name="Nabeshima K."/>
            <person name="Suzuki S."/>
            <person name="Onuma M."/>
        </authorList>
    </citation>
    <scope>NUCLEOTIDE SEQUENCE [LARGE SCALE GENOMIC DNA]</scope>
    <source>
        <strain evidence="14 15">451A</strain>
    </source>
</reference>
<dbReference type="PROSITE" id="PS50024">
    <property type="entry name" value="SEA"/>
    <property type="match status" value="2"/>
</dbReference>
<evidence type="ECO:0000256" key="7">
    <source>
        <dbReference type="ARBA" id="ARBA00022729"/>
    </source>
</evidence>
<dbReference type="InterPro" id="IPR039861">
    <property type="entry name" value="IMPG"/>
</dbReference>
<keyword evidence="4" id="KW-0964">Secreted</keyword>
<dbReference type="Proteomes" id="UP001623348">
    <property type="component" value="Unassembled WGS sequence"/>
</dbReference>
<keyword evidence="5" id="KW-0272">Extracellular matrix</keyword>
<organism evidence="14 15">
    <name type="scientific">Grus japonensis</name>
    <name type="common">Japanese crane</name>
    <name type="synonym">Red-crowned crane</name>
    <dbReference type="NCBI Taxonomy" id="30415"/>
    <lineage>
        <taxon>Eukaryota</taxon>
        <taxon>Metazoa</taxon>
        <taxon>Chordata</taxon>
        <taxon>Craniata</taxon>
        <taxon>Vertebrata</taxon>
        <taxon>Euteleostomi</taxon>
        <taxon>Archelosauria</taxon>
        <taxon>Archosauria</taxon>
        <taxon>Dinosauria</taxon>
        <taxon>Saurischia</taxon>
        <taxon>Theropoda</taxon>
        <taxon>Coelurosauria</taxon>
        <taxon>Aves</taxon>
        <taxon>Neognathae</taxon>
        <taxon>Neoaves</taxon>
        <taxon>Gruiformes</taxon>
        <taxon>Gruidae</taxon>
        <taxon>Grus</taxon>
    </lineage>
</organism>
<dbReference type="InterPro" id="IPR000082">
    <property type="entry name" value="SEA_dom"/>
</dbReference>
<dbReference type="PANTHER" id="PTHR12199">
    <property type="entry name" value="INTERPHOTORECEPTOR MATRIX PROTEOGLYCAN"/>
    <property type="match status" value="1"/>
</dbReference>
<dbReference type="PANTHER" id="PTHR12199:SF5">
    <property type="entry name" value="MUCIN-2-LIKE ISOFORM X1"/>
    <property type="match status" value="1"/>
</dbReference>
<protein>
    <submittedName>
        <fullName evidence="14">Protein capicua</fullName>
    </submittedName>
</protein>
<keyword evidence="12" id="KW-1133">Transmembrane helix</keyword>
<evidence type="ECO:0000313" key="14">
    <source>
        <dbReference type="EMBL" id="GAB0193946.1"/>
    </source>
</evidence>
<dbReference type="EMBL" id="BAAFJT010000010">
    <property type="protein sequence ID" value="GAB0193946.1"/>
    <property type="molecule type" value="Genomic_DNA"/>
</dbReference>
<evidence type="ECO:0000256" key="3">
    <source>
        <dbReference type="ARBA" id="ARBA00004593"/>
    </source>
</evidence>
<keyword evidence="10" id="KW-0966">Cell projection</keyword>
<evidence type="ECO:0000256" key="4">
    <source>
        <dbReference type="ARBA" id="ARBA00022525"/>
    </source>
</evidence>
<keyword evidence="12" id="KW-0812">Transmembrane</keyword>
<proteinExistence type="predicted"/>
<evidence type="ECO:0000256" key="2">
    <source>
        <dbReference type="ARBA" id="ARBA00004504"/>
    </source>
</evidence>
<evidence type="ECO:0000256" key="8">
    <source>
        <dbReference type="ARBA" id="ARBA00022737"/>
    </source>
</evidence>
<keyword evidence="7" id="KW-0732">Signal</keyword>
<accession>A0ABC9X8C4</accession>
<dbReference type="Pfam" id="PF01390">
    <property type="entry name" value="SEA"/>
    <property type="match status" value="2"/>
</dbReference>
<feature type="region of interest" description="Disordered" evidence="11">
    <location>
        <begin position="34"/>
        <end position="69"/>
    </location>
</feature>
<dbReference type="GO" id="GO:0001917">
    <property type="term" value="C:photoreceptor inner segment"/>
    <property type="evidence" value="ECO:0007669"/>
    <property type="project" value="UniProtKB-SubCell"/>
</dbReference>
<evidence type="ECO:0000313" key="15">
    <source>
        <dbReference type="Proteomes" id="UP001623348"/>
    </source>
</evidence>
<dbReference type="SUPFAM" id="SSF82671">
    <property type="entry name" value="SEA domain"/>
    <property type="match status" value="2"/>
</dbReference>
<evidence type="ECO:0000256" key="10">
    <source>
        <dbReference type="ARBA" id="ARBA00023273"/>
    </source>
</evidence>
<comment type="caution">
    <text evidence="14">The sequence shown here is derived from an EMBL/GenBank/DDBJ whole genome shotgun (WGS) entry which is preliminary data.</text>
</comment>
<evidence type="ECO:0000256" key="5">
    <source>
        <dbReference type="ARBA" id="ARBA00022530"/>
    </source>
</evidence>
<evidence type="ECO:0000256" key="1">
    <source>
        <dbReference type="ARBA" id="ARBA00004437"/>
    </source>
</evidence>
<dbReference type="GO" id="GO:0033165">
    <property type="term" value="C:interphotoreceptor matrix"/>
    <property type="evidence" value="ECO:0007669"/>
    <property type="project" value="UniProtKB-SubCell"/>
</dbReference>
<dbReference type="InterPro" id="IPR036364">
    <property type="entry name" value="SEA_dom_sf"/>
</dbReference>
<dbReference type="Gene3D" id="3.30.70.960">
    <property type="entry name" value="SEA domain"/>
    <property type="match status" value="1"/>
</dbReference>
<sequence>MGDQTLGASPDHRTTLCRVDLSLAARSNPPDVVTASDLSSLSVPAPDPSTASGFSGVQDGASGAGVTTRSCNGQKEEFRLLGIAYTEALSNKSSGSYRELEEEVMLMLNQMLSTYETFLRANVLEFMNGSVVVQGEVLFRGDAPAPTHSHLIRTVVMEARRGRSIFSWQLEPQSVQSSGFSLENLDPEKLSISLAVLQVGRGRTDLLQRLISKVTWSLSALYHVRNFTITQLRNLTGNLEITGDIYLDTIVHADVAEVLQALTALATCSVDLTSLLVEGAKLHLQVYPLSFLITNRRFSEDLLDPLAAENQELSRDLGDAVARALRDHRSFLQVMIRGFLPGSLICHGDVVFQHPAPTSLEVLEALVLSVGPNKALAGSDFQVDPYSLAVGEDTLEPPPPEPGFPEYGVAIMVICGLCIITAPIVLLVYLRTKRLGWRDVVVLWDRRDPEAGTQALEMDNQGFWASSEQVSGLYSPWNWVLCFGAGALEHSCCVCRSLLYLVMVLGNARVGGK</sequence>
<evidence type="ECO:0000256" key="9">
    <source>
        <dbReference type="ARBA" id="ARBA00023180"/>
    </source>
</evidence>
<keyword evidence="15" id="KW-1185">Reference proteome</keyword>